<evidence type="ECO:0000256" key="1">
    <source>
        <dbReference type="ARBA" id="ARBA00022679"/>
    </source>
</evidence>
<dbReference type="InterPro" id="IPR051016">
    <property type="entry name" value="Diverse_Substrate_AcTransf"/>
</dbReference>
<keyword evidence="2" id="KW-0012">Acyltransferase</keyword>
<dbReference type="PANTHER" id="PTHR10545:SF29">
    <property type="entry name" value="GH14572P-RELATED"/>
    <property type="match status" value="1"/>
</dbReference>
<accession>A0ABZ0VMR4</accession>
<evidence type="ECO:0000259" key="3">
    <source>
        <dbReference type="PROSITE" id="PS51186"/>
    </source>
</evidence>
<dbReference type="Gene3D" id="3.40.630.30">
    <property type="match status" value="1"/>
</dbReference>
<feature type="domain" description="N-acetyltransferase" evidence="3">
    <location>
        <begin position="10"/>
        <end position="163"/>
    </location>
</feature>
<reference evidence="4 5" key="1">
    <citation type="submission" date="2023-11" db="EMBL/GenBank/DDBJ databases">
        <authorList>
            <person name="Panchal A.K."/>
            <person name="Meaney J.S."/>
            <person name="Karas B.J."/>
            <person name="diCenzo G.C."/>
        </authorList>
    </citation>
    <scope>NUCLEOTIDE SEQUENCE [LARGE SCALE GENOMIC DNA]</scope>
    <source>
        <strain evidence="4 5">NZP2235</strain>
    </source>
</reference>
<dbReference type="SUPFAM" id="SSF55729">
    <property type="entry name" value="Acyl-CoA N-acyltransferases (Nat)"/>
    <property type="match status" value="1"/>
</dbReference>
<gene>
    <name evidence="4" type="ORF">U0R22_002884</name>
</gene>
<dbReference type="Pfam" id="PF00583">
    <property type="entry name" value="Acetyltransf_1"/>
    <property type="match status" value="1"/>
</dbReference>
<keyword evidence="5" id="KW-1185">Reference proteome</keyword>
<dbReference type="InterPro" id="IPR000182">
    <property type="entry name" value="GNAT_dom"/>
</dbReference>
<evidence type="ECO:0000313" key="5">
    <source>
        <dbReference type="Proteomes" id="UP001322481"/>
    </source>
</evidence>
<dbReference type="EMBL" id="CP139858">
    <property type="protein sequence ID" value="WQB98720.1"/>
    <property type="molecule type" value="Genomic_DNA"/>
</dbReference>
<keyword evidence="1" id="KW-0808">Transferase</keyword>
<dbReference type="PROSITE" id="PS51186">
    <property type="entry name" value="GNAT"/>
    <property type="match status" value="1"/>
</dbReference>
<dbReference type="CDD" id="cd04301">
    <property type="entry name" value="NAT_SF"/>
    <property type="match status" value="1"/>
</dbReference>
<evidence type="ECO:0000313" key="4">
    <source>
        <dbReference type="EMBL" id="WQB98720.1"/>
    </source>
</evidence>
<dbReference type="PANTHER" id="PTHR10545">
    <property type="entry name" value="DIAMINE N-ACETYLTRANSFERASE"/>
    <property type="match status" value="1"/>
</dbReference>
<protein>
    <submittedName>
        <fullName evidence="4">GNAT family N-acetyltransferase</fullName>
    </submittedName>
</protein>
<evidence type="ECO:0000256" key="2">
    <source>
        <dbReference type="ARBA" id="ARBA00023315"/>
    </source>
</evidence>
<dbReference type="Proteomes" id="UP001322481">
    <property type="component" value="Chromosome"/>
</dbReference>
<sequence>MAVENVTVAISVRPHLPADNAALARLFEEMQRHYRVPCPPFETILADLATLPPGVEILVAETDRIIGFAICSTIYPGPGLRAGFFLKELFVLGPYRGSGAGRLLMQALARTALQRGHGRVDWTADGGNERLLTFYGGLGGTRQPDKVFFRLSGEALAALAKADD</sequence>
<name>A0ABZ0VMR4_9HYPH</name>
<organism evidence="4 5">
    <name type="scientific">Mesorhizobium huakuii</name>
    <dbReference type="NCBI Taxonomy" id="28104"/>
    <lineage>
        <taxon>Bacteria</taxon>
        <taxon>Pseudomonadati</taxon>
        <taxon>Pseudomonadota</taxon>
        <taxon>Alphaproteobacteria</taxon>
        <taxon>Hyphomicrobiales</taxon>
        <taxon>Phyllobacteriaceae</taxon>
        <taxon>Mesorhizobium</taxon>
    </lineage>
</organism>
<dbReference type="InterPro" id="IPR016181">
    <property type="entry name" value="Acyl_CoA_acyltransferase"/>
</dbReference>
<proteinExistence type="predicted"/>